<dbReference type="EMBL" id="ML121537">
    <property type="protein sequence ID" value="RPB25668.1"/>
    <property type="molecule type" value="Genomic_DNA"/>
</dbReference>
<proteinExistence type="predicted"/>
<gene>
    <name evidence="2" type="ORF">L211DRAFT_836400</name>
</gene>
<dbReference type="Proteomes" id="UP000267821">
    <property type="component" value="Unassembled WGS sequence"/>
</dbReference>
<dbReference type="AlphaFoldDB" id="A0A3N4LVE7"/>
<evidence type="ECO:0000313" key="3">
    <source>
        <dbReference type="Proteomes" id="UP000267821"/>
    </source>
</evidence>
<sequence length="59" mass="6779">MRSGKQSEHRYAEQNPKTAWPHIQTLVRSENPKKELTQSQISKILIQNIDPAQITKALP</sequence>
<name>A0A3N4LVE7_9PEZI</name>
<dbReference type="InParanoid" id="A0A3N4LVE7"/>
<feature type="compositionally biased region" description="Basic and acidic residues" evidence="1">
    <location>
        <begin position="1"/>
        <end position="12"/>
    </location>
</feature>
<feature type="region of interest" description="Disordered" evidence="1">
    <location>
        <begin position="1"/>
        <end position="23"/>
    </location>
</feature>
<keyword evidence="3" id="KW-1185">Reference proteome</keyword>
<evidence type="ECO:0000313" key="2">
    <source>
        <dbReference type="EMBL" id="RPB25668.1"/>
    </source>
</evidence>
<evidence type="ECO:0000256" key="1">
    <source>
        <dbReference type="SAM" id="MobiDB-lite"/>
    </source>
</evidence>
<protein>
    <submittedName>
        <fullName evidence="2">Uncharacterized protein</fullName>
    </submittedName>
</protein>
<accession>A0A3N4LVE7</accession>
<reference evidence="2 3" key="1">
    <citation type="journal article" date="2018" name="Nat. Ecol. Evol.">
        <title>Pezizomycetes genomes reveal the molecular basis of ectomycorrhizal truffle lifestyle.</title>
        <authorList>
            <person name="Murat C."/>
            <person name="Payen T."/>
            <person name="Noel B."/>
            <person name="Kuo A."/>
            <person name="Morin E."/>
            <person name="Chen J."/>
            <person name="Kohler A."/>
            <person name="Krizsan K."/>
            <person name="Balestrini R."/>
            <person name="Da Silva C."/>
            <person name="Montanini B."/>
            <person name="Hainaut M."/>
            <person name="Levati E."/>
            <person name="Barry K.W."/>
            <person name="Belfiori B."/>
            <person name="Cichocki N."/>
            <person name="Clum A."/>
            <person name="Dockter R.B."/>
            <person name="Fauchery L."/>
            <person name="Guy J."/>
            <person name="Iotti M."/>
            <person name="Le Tacon F."/>
            <person name="Lindquist E.A."/>
            <person name="Lipzen A."/>
            <person name="Malagnac F."/>
            <person name="Mello A."/>
            <person name="Molinier V."/>
            <person name="Miyauchi S."/>
            <person name="Poulain J."/>
            <person name="Riccioni C."/>
            <person name="Rubini A."/>
            <person name="Sitrit Y."/>
            <person name="Splivallo R."/>
            <person name="Traeger S."/>
            <person name="Wang M."/>
            <person name="Zifcakova L."/>
            <person name="Wipf D."/>
            <person name="Zambonelli A."/>
            <person name="Paolocci F."/>
            <person name="Nowrousian M."/>
            <person name="Ottonello S."/>
            <person name="Baldrian P."/>
            <person name="Spatafora J.W."/>
            <person name="Henrissat B."/>
            <person name="Nagy L.G."/>
            <person name="Aury J.M."/>
            <person name="Wincker P."/>
            <person name="Grigoriev I.V."/>
            <person name="Bonfante P."/>
            <person name="Martin F.M."/>
        </authorList>
    </citation>
    <scope>NUCLEOTIDE SEQUENCE [LARGE SCALE GENOMIC DNA]</scope>
    <source>
        <strain evidence="2 3">ATCC MYA-4762</strain>
    </source>
</reference>
<organism evidence="2 3">
    <name type="scientific">Terfezia boudieri ATCC MYA-4762</name>
    <dbReference type="NCBI Taxonomy" id="1051890"/>
    <lineage>
        <taxon>Eukaryota</taxon>
        <taxon>Fungi</taxon>
        <taxon>Dikarya</taxon>
        <taxon>Ascomycota</taxon>
        <taxon>Pezizomycotina</taxon>
        <taxon>Pezizomycetes</taxon>
        <taxon>Pezizales</taxon>
        <taxon>Pezizaceae</taxon>
        <taxon>Terfezia</taxon>
    </lineage>
</organism>